<evidence type="ECO:0000256" key="1">
    <source>
        <dbReference type="SAM" id="Phobius"/>
    </source>
</evidence>
<accession>M1JSL6</accession>
<dbReference type="EMBL" id="MG958660">
    <property type="protein sequence ID" value="AYU75271.1"/>
    <property type="molecule type" value="Genomic_DNA"/>
</dbReference>
<name>M1JSL6_NPVSL</name>
<organism evidence="2 4">
    <name type="scientific">Spodoptera littoralis nuclear polyhedrosis virus</name>
    <name type="common">SlNPV</name>
    <dbReference type="NCBI Taxonomy" id="10456"/>
    <lineage>
        <taxon>Viruses</taxon>
        <taxon>Viruses incertae sedis</taxon>
        <taxon>Naldaviricetes</taxon>
        <taxon>Lefavirales</taxon>
        <taxon>Baculoviridae</taxon>
        <taxon>Alphabaculovirus</taxon>
        <taxon>Alphabaculovirus splittoralis</taxon>
    </lineage>
</organism>
<evidence type="ECO:0000313" key="2">
    <source>
        <dbReference type="EMBL" id="AGE89937.1"/>
    </source>
</evidence>
<dbReference type="InterPro" id="IPR006883">
    <property type="entry name" value="AcMNPV_PIF-4"/>
</dbReference>
<sequence>MISTLIWLGVMVCLIAFVYALSLLNPYRNQLQKLIDDHADTTHFGVFVDVFDLSLNENNVERLLLVRPENVIVYNVGDVVYYYLESGSVLCPREFAVVRFTRDNIASSINENGVFDTICTGVNSLSLIEHFMTLKHGVPDVRAIMSVETGEINYSIMDIINYMIYNGLVKM</sequence>
<organismHost>
    <name type="scientific">Lepidoptera</name>
    <name type="common">moths &amp; butterflies</name>
    <dbReference type="NCBI Taxonomy" id="7088"/>
</organismHost>
<keyword evidence="1" id="KW-0812">Transmembrane</keyword>
<keyword evidence="1" id="KW-1133">Transmembrane helix</keyword>
<reference evidence="3" key="2">
    <citation type="submission" date="2018-02" db="EMBL/GenBank/DDBJ databases">
        <title>Genome analyses of the Tunisian isolate of Spodoptera littoralis#nucleopolyhedrovirus SpliNPV-Tun2 and biological activity identification.</title>
        <authorList>
            <person name="Ben Tiba S."/>
            <person name="Wennmann J.T."/>
            <person name="Laarif A."/>
            <person name="Larem A."/>
            <person name="Fattouch S."/>
            <person name="Jehle J.A."/>
        </authorList>
    </citation>
    <scope>NUCLEOTIDE SEQUENCE</scope>
    <source>
        <strain evidence="3">SpliNPV-Tun2</strain>
    </source>
</reference>
<protein>
    <submittedName>
        <fullName evidence="2">Uncharacterized protein</fullName>
    </submittedName>
</protein>
<gene>
    <name evidence="3" type="primary">ORF82</name>
    <name evidence="2" type="ORF">SlsnVgp082</name>
</gene>
<dbReference type="Pfam" id="PF04798">
    <property type="entry name" value="Baculo_19"/>
    <property type="match status" value="1"/>
</dbReference>
<dbReference type="Proteomes" id="UP000232896">
    <property type="component" value="Segment"/>
</dbReference>
<evidence type="ECO:0000313" key="4">
    <source>
        <dbReference type="Proteomes" id="UP000232896"/>
    </source>
</evidence>
<dbReference type="EMBL" id="JX454574">
    <property type="protein sequence ID" value="AGE89937.1"/>
    <property type="molecule type" value="Genomic_DNA"/>
</dbReference>
<keyword evidence="4" id="KW-1185">Reference proteome</keyword>
<keyword evidence="1" id="KW-0472">Membrane</keyword>
<evidence type="ECO:0000313" key="3">
    <source>
        <dbReference type="EMBL" id="AYU75271.1"/>
    </source>
</evidence>
<reference evidence="2 4" key="1">
    <citation type="journal article" date="2013" name="Virus Res.">
        <title>Determination and analysis of the genome sequence of Spodoptera littoralis multiple nucleopolyhedrovirus.</title>
        <authorList>
            <person name="Breitenbach J.E."/>
            <person name="El-Sheikh el.-S.A."/>
            <person name="Harrison R.L."/>
            <person name="Rowley D.L."/>
            <person name="Sparks M.E."/>
            <person name="Gundersen-Rindal D.E."/>
            <person name="Popham H.J."/>
        </authorList>
    </citation>
    <scope>NUCLEOTIDE SEQUENCE [LARGE SCALE GENOMIC DNA]</scope>
    <source>
        <strain evidence="2">AN1956</strain>
    </source>
</reference>
<dbReference type="OrthoDB" id="16714at10239"/>
<feature type="transmembrane region" description="Helical" evidence="1">
    <location>
        <begin position="6"/>
        <end position="24"/>
    </location>
</feature>
<proteinExistence type="predicted"/>